<evidence type="ECO:0000256" key="8">
    <source>
        <dbReference type="ARBA" id="ARBA00023136"/>
    </source>
</evidence>
<dbReference type="GO" id="GO:0009306">
    <property type="term" value="P:protein secretion"/>
    <property type="evidence" value="ECO:0007669"/>
    <property type="project" value="UniProtKB-UniRule"/>
</dbReference>
<comment type="subunit">
    <text evidence="9">Component of the Sec protein translocase complex. Heterotrimer consisting of SecY, SecE and SecG subunits. The heterotrimers can form oligomers, although 1 heterotrimer is thought to be able to translocate proteins. Interacts with the ribosome. Interacts with SecDF, and other proteins may be involved. Interacts with SecA.</text>
</comment>
<dbReference type="GO" id="GO:0043952">
    <property type="term" value="P:protein transport by the Sec complex"/>
    <property type="evidence" value="ECO:0007669"/>
    <property type="project" value="UniProtKB-UniRule"/>
</dbReference>
<name>A0A4Q1KKR4_9SPHN</name>
<evidence type="ECO:0000256" key="6">
    <source>
        <dbReference type="ARBA" id="ARBA00022989"/>
    </source>
</evidence>
<evidence type="ECO:0000313" key="11">
    <source>
        <dbReference type="Proteomes" id="UP000290958"/>
    </source>
</evidence>
<dbReference type="HAMAP" id="MF_00422">
    <property type="entry name" value="SecE"/>
    <property type="match status" value="1"/>
</dbReference>
<reference evidence="11" key="1">
    <citation type="submission" date="2019-01" db="EMBL/GenBank/DDBJ databases">
        <title>Cytophagaceae bacterium strain CAR-16.</title>
        <authorList>
            <person name="Chen W.-M."/>
        </authorList>
    </citation>
    <scope>NUCLEOTIDE SEQUENCE [LARGE SCALE GENOMIC DNA]</scope>
    <source>
        <strain evidence="11">CHR27</strain>
    </source>
</reference>
<keyword evidence="4 9" id="KW-0812">Transmembrane</keyword>
<dbReference type="PRINTS" id="PR01650">
    <property type="entry name" value="SECETRNLCASE"/>
</dbReference>
<evidence type="ECO:0000313" key="10">
    <source>
        <dbReference type="EMBL" id="RXR30448.1"/>
    </source>
</evidence>
<evidence type="ECO:0000256" key="4">
    <source>
        <dbReference type="ARBA" id="ARBA00022692"/>
    </source>
</evidence>
<dbReference type="GO" id="GO:0005886">
    <property type="term" value="C:plasma membrane"/>
    <property type="evidence" value="ECO:0007669"/>
    <property type="project" value="UniProtKB-SubCell"/>
</dbReference>
<dbReference type="RefSeq" id="WP_129403198.1">
    <property type="nucleotide sequence ID" value="NZ_SBKP01000002.1"/>
</dbReference>
<evidence type="ECO:0000256" key="7">
    <source>
        <dbReference type="ARBA" id="ARBA00023010"/>
    </source>
</evidence>
<protein>
    <recommendedName>
        <fullName evidence="9">Protein translocase subunit SecE</fullName>
    </recommendedName>
</protein>
<keyword evidence="7 9" id="KW-0811">Translocation</keyword>
<feature type="transmembrane region" description="Helical" evidence="9">
    <location>
        <begin position="28"/>
        <end position="49"/>
    </location>
</feature>
<dbReference type="Pfam" id="PF00584">
    <property type="entry name" value="SecE"/>
    <property type="match status" value="1"/>
</dbReference>
<evidence type="ECO:0000256" key="2">
    <source>
        <dbReference type="ARBA" id="ARBA00022448"/>
    </source>
</evidence>
<keyword evidence="3 9" id="KW-1003">Cell membrane</keyword>
<dbReference type="PANTHER" id="PTHR33910">
    <property type="entry name" value="PROTEIN TRANSLOCASE SUBUNIT SECE"/>
    <property type="match status" value="1"/>
</dbReference>
<keyword evidence="2 9" id="KW-0813">Transport</keyword>
<sequence>MAKTNPGEFFNQVKVEARKIVWPTGRETMVTTVMVLIMTTVLGLFFFGIDSFFGWVVTMLLNLASGQA</sequence>
<accession>A0A4Q1KKR4</accession>
<evidence type="ECO:0000256" key="5">
    <source>
        <dbReference type="ARBA" id="ARBA00022927"/>
    </source>
</evidence>
<keyword evidence="5 9" id="KW-0653">Protein transport</keyword>
<dbReference type="EMBL" id="SBKP01000002">
    <property type="protein sequence ID" value="RXR30448.1"/>
    <property type="molecule type" value="Genomic_DNA"/>
</dbReference>
<dbReference type="InterPro" id="IPR038379">
    <property type="entry name" value="SecE_sf"/>
</dbReference>
<dbReference type="GO" id="GO:0008320">
    <property type="term" value="F:protein transmembrane transporter activity"/>
    <property type="evidence" value="ECO:0007669"/>
    <property type="project" value="UniProtKB-UniRule"/>
</dbReference>
<dbReference type="Gene3D" id="1.20.5.1030">
    <property type="entry name" value="Preprotein translocase secy subunit"/>
    <property type="match status" value="1"/>
</dbReference>
<dbReference type="InterPro" id="IPR001901">
    <property type="entry name" value="Translocase_SecE/Sec61-g"/>
</dbReference>
<gene>
    <name evidence="9 10" type="primary">secE</name>
    <name evidence="10" type="ORF">EQG66_03815</name>
</gene>
<dbReference type="InterPro" id="IPR005807">
    <property type="entry name" value="SecE_bac"/>
</dbReference>
<dbReference type="PROSITE" id="PS01067">
    <property type="entry name" value="SECE_SEC61G"/>
    <property type="match status" value="1"/>
</dbReference>
<dbReference type="GO" id="GO:0065002">
    <property type="term" value="P:intracellular protein transmembrane transport"/>
    <property type="evidence" value="ECO:0007669"/>
    <property type="project" value="UniProtKB-UniRule"/>
</dbReference>
<dbReference type="AlphaFoldDB" id="A0A4Q1KKR4"/>
<dbReference type="Proteomes" id="UP000290958">
    <property type="component" value="Unassembled WGS sequence"/>
</dbReference>
<dbReference type="PANTHER" id="PTHR33910:SF1">
    <property type="entry name" value="PROTEIN TRANSLOCASE SUBUNIT SECE"/>
    <property type="match status" value="1"/>
</dbReference>
<organism evidence="10 11">
    <name type="scientific">Sphingobium fluviale</name>
    <dbReference type="NCBI Taxonomy" id="2506423"/>
    <lineage>
        <taxon>Bacteria</taxon>
        <taxon>Pseudomonadati</taxon>
        <taxon>Pseudomonadota</taxon>
        <taxon>Alphaproteobacteria</taxon>
        <taxon>Sphingomonadales</taxon>
        <taxon>Sphingomonadaceae</taxon>
        <taxon>Sphingobium</taxon>
    </lineage>
</organism>
<comment type="caution">
    <text evidence="10">The sequence shown here is derived from an EMBL/GenBank/DDBJ whole genome shotgun (WGS) entry which is preliminary data.</text>
</comment>
<evidence type="ECO:0000256" key="3">
    <source>
        <dbReference type="ARBA" id="ARBA00022475"/>
    </source>
</evidence>
<dbReference type="NCBIfam" id="TIGR00964">
    <property type="entry name" value="secE_bact"/>
    <property type="match status" value="1"/>
</dbReference>
<keyword evidence="11" id="KW-1185">Reference proteome</keyword>
<keyword evidence="6 9" id="KW-1133">Transmembrane helix</keyword>
<comment type="similarity">
    <text evidence="9">Belongs to the SecE/SEC61-gamma family.</text>
</comment>
<comment type="function">
    <text evidence="9">Essential subunit of the Sec protein translocation channel SecYEG. Clamps together the 2 halves of SecY. May contact the channel plug during translocation.</text>
</comment>
<dbReference type="GO" id="GO:0006605">
    <property type="term" value="P:protein targeting"/>
    <property type="evidence" value="ECO:0007669"/>
    <property type="project" value="UniProtKB-UniRule"/>
</dbReference>
<evidence type="ECO:0000256" key="1">
    <source>
        <dbReference type="ARBA" id="ARBA00004370"/>
    </source>
</evidence>
<proteinExistence type="inferred from homology"/>
<comment type="subcellular location">
    <subcellularLocation>
        <location evidence="9">Cell membrane</location>
        <topology evidence="9">Single-pass membrane protein</topology>
    </subcellularLocation>
    <subcellularLocation>
        <location evidence="1">Membrane</location>
    </subcellularLocation>
</comment>
<keyword evidence="8 9" id="KW-0472">Membrane</keyword>
<evidence type="ECO:0000256" key="9">
    <source>
        <dbReference type="HAMAP-Rule" id="MF_00422"/>
    </source>
</evidence>